<keyword evidence="8 9" id="KW-0472">Membrane</keyword>
<keyword evidence="1" id="KW-0813">Transport</keyword>
<evidence type="ECO:0000256" key="5">
    <source>
        <dbReference type="ARBA" id="ARBA00022692"/>
    </source>
</evidence>
<accession>A0A448MPX7</accession>
<evidence type="ECO:0000313" key="11">
    <source>
        <dbReference type="Proteomes" id="UP000278733"/>
    </source>
</evidence>
<evidence type="ECO:0000256" key="9">
    <source>
        <dbReference type="SAM" id="Phobius"/>
    </source>
</evidence>
<dbReference type="Proteomes" id="UP000278733">
    <property type="component" value="Chromosome"/>
</dbReference>
<keyword evidence="5 9" id="KW-0812">Transmembrane</keyword>
<evidence type="ECO:0000256" key="7">
    <source>
        <dbReference type="ARBA" id="ARBA00022989"/>
    </source>
</evidence>
<evidence type="ECO:0000256" key="8">
    <source>
        <dbReference type="ARBA" id="ARBA00023136"/>
    </source>
</evidence>
<dbReference type="GO" id="GO:0055085">
    <property type="term" value="P:transmembrane transport"/>
    <property type="evidence" value="ECO:0007669"/>
    <property type="project" value="InterPro"/>
</dbReference>
<evidence type="ECO:0000313" key="10">
    <source>
        <dbReference type="EMBL" id="VEH67212.1"/>
    </source>
</evidence>
<keyword evidence="2" id="KW-0597">Phosphoprotein</keyword>
<dbReference type="EMBL" id="LR134405">
    <property type="protein sequence ID" value="VEH67212.1"/>
    <property type="molecule type" value="Genomic_DNA"/>
</dbReference>
<dbReference type="KEGG" id="rpne:NCTC8284_02398"/>
<dbReference type="GO" id="GO:0005886">
    <property type="term" value="C:plasma membrane"/>
    <property type="evidence" value="ECO:0007669"/>
    <property type="project" value="TreeGrafter"/>
</dbReference>
<keyword evidence="6" id="KW-1278">Translocase</keyword>
<proteinExistence type="predicted"/>
<feature type="transmembrane region" description="Helical" evidence="9">
    <location>
        <begin position="53"/>
        <end position="70"/>
    </location>
</feature>
<dbReference type="PANTHER" id="PTHR30578">
    <property type="entry name" value="ELECTRON TRANSPORT COMPLEX PROTEIN RNFD"/>
    <property type="match status" value="1"/>
</dbReference>
<evidence type="ECO:0000256" key="3">
    <source>
        <dbReference type="ARBA" id="ARBA00022630"/>
    </source>
</evidence>
<gene>
    <name evidence="10" type="primary">rnfD_2</name>
    <name evidence="10" type="ORF">NCTC8284_02398</name>
</gene>
<dbReference type="GO" id="GO:0016491">
    <property type="term" value="F:oxidoreductase activity"/>
    <property type="evidence" value="ECO:0007669"/>
    <property type="project" value="UniProtKB-KW"/>
</dbReference>
<evidence type="ECO:0000256" key="4">
    <source>
        <dbReference type="ARBA" id="ARBA00022643"/>
    </source>
</evidence>
<protein>
    <submittedName>
        <fullName evidence="10">Electron transport complex protein RnfD</fullName>
        <ecNumber evidence="10">1.6.5.-</ecNumber>
    </submittedName>
</protein>
<sequence length="107" mass="11484">MLLTFFCLATVTALAGGTHLSVISQMVSGAMMFGAFFIATDPVTASITPRGKIVFGVLVGLFVYLIRYHGNFPDGVAFAILLSNICVPLIDHYTRPRVAGYGIKGRK</sequence>
<evidence type="ECO:0000256" key="6">
    <source>
        <dbReference type="ARBA" id="ARBA00022967"/>
    </source>
</evidence>
<dbReference type="Pfam" id="PF03116">
    <property type="entry name" value="NQR2_RnfD_RnfE"/>
    <property type="match status" value="1"/>
</dbReference>
<dbReference type="AlphaFoldDB" id="A0A448MPX7"/>
<keyword evidence="3" id="KW-0285">Flavoprotein</keyword>
<dbReference type="PANTHER" id="PTHR30578:SF0">
    <property type="entry name" value="ION-TRANSLOCATING OXIDOREDUCTASE COMPLEX SUBUNIT D"/>
    <property type="match status" value="1"/>
</dbReference>
<keyword evidence="10" id="KW-0560">Oxidoreductase</keyword>
<name>A0A448MPX7_9PAST</name>
<evidence type="ECO:0000256" key="2">
    <source>
        <dbReference type="ARBA" id="ARBA00022553"/>
    </source>
</evidence>
<reference evidence="10 11" key="1">
    <citation type="submission" date="2018-12" db="EMBL/GenBank/DDBJ databases">
        <authorList>
            <consortium name="Pathogen Informatics"/>
        </authorList>
    </citation>
    <scope>NUCLEOTIDE SEQUENCE [LARGE SCALE GENOMIC DNA]</scope>
    <source>
        <strain evidence="10 11">NCTC8284</strain>
    </source>
</reference>
<keyword evidence="4" id="KW-0288">FMN</keyword>
<dbReference type="EC" id="1.6.5.-" evidence="10"/>
<evidence type="ECO:0000256" key="1">
    <source>
        <dbReference type="ARBA" id="ARBA00022448"/>
    </source>
</evidence>
<keyword evidence="7 9" id="KW-1133">Transmembrane helix</keyword>
<organism evidence="10 11">
    <name type="scientific">Rodentibacter pneumotropicus</name>
    <dbReference type="NCBI Taxonomy" id="758"/>
    <lineage>
        <taxon>Bacteria</taxon>
        <taxon>Pseudomonadati</taxon>
        <taxon>Pseudomonadota</taxon>
        <taxon>Gammaproteobacteria</taxon>
        <taxon>Pasteurellales</taxon>
        <taxon>Pasteurellaceae</taxon>
        <taxon>Rodentibacter</taxon>
    </lineage>
</organism>
<dbReference type="InterPro" id="IPR004338">
    <property type="entry name" value="NqrB/RnfD"/>
</dbReference>